<organism evidence="1 2">
    <name type="scientific">Schleiferilactobacillus harbinensis</name>
    <dbReference type="NCBI Taxonomy" id="304207"/>
    <lineage>
        <taxon>Bacteria</taxon>
        <taxon>Bacillati</taxon>
        <taxon>Bacillota</taxon>
        <taxon>Bacilli</taxon>
        <taxon>Lactobacillales</taxon>
        <taxon>Lactobacillaceae</taxon>
        <taxon>Schleiferilactobacillus</taxon>
    </lineage>
</organism>
<dbReference type="Gene3D" id="3.30.460.10">
    <property type="entry name" value="Beta Polymerase, domain 2"/>
    <property type="match status" value="1"/>
</dbReference>
<evidence type="ECO:0000313" key="2">
    <source>
        <dbReference type="Proteomes" id="UP000326779"/>
    </source>
</evidence>
<evidence type="ECO:0008006" key="3">
    <source>
        <dbReference type="Google" id="ProtNLM"/>
    </source>
</evidence>
<dbReference type="KEGG" id="lhb:D1010_02580"/>
<dbReference type="InterPro" id="IPR043519">
    <property type="entry name" value="NT_sf"/>
</dbReference>
<evidence type="ECO:0000313" key="1">
    <source>
        <dbReference type="EMBL" id="QFR22421.1"/>
    </source>
</evidence>
<reference evidence="1 2" key="1">
    <citation type="submission" date="2019-10" db="EMBL/GenBank/DDBJ databases">
        <title>The completed genome of Lactobacillus harbinensis M1.</title>
        <authorList>
            <person name="Zheng Y."/>
        </authorList>
    </citation>
    <scope>NUCLEOTIDE SEQUENCE [LARGE SCALE GENOMIC DNA]</scope>
    <source>
        <strain evidence="1 2">M1</strain>
    </source>
</reference>
<protein>
    <recommendedName>
        <fullName evidence="3">Aminoglycoside 6-adenylyltransferase</fullName>
    </recommendedName>
</protein>
<dbReference type="EMBL" id="CP045143">
    <property type="protein sequence ID" value="QFR22421.1"/>
    <property type="molecule type" value="Genomic_DNA"/>
</dbReference>
<proteinExistence type="predicted"/>
<dbReference type="SUPFAM" id="SSF81631">
    <property type="entry name" value="PAP/OAS1 substrate-binding domain"/>
    <property type="match status" value="1"/>
</dbReference>
<sequence>MKKNMSETPGEMLAQVLALVERDTNVQAVGVEGSLNDPGKKGDAWQDLDVTLFVTDPAPKYAAPYLALFGTPTIVRHFHEKDLWGQGGVYWETFLTRYPGSQRMDLKLAPAAVIDDYLAAESLNAIVWRRGIGPVPPRPTNASSFYLAAPTQAEFADHCAELLWIAGNVVKGLARHNLIYAAGQFNDYLRPELFRLLSWQVTLERSGQFDPGVSHKGLWAALPTAVRDRVMATYDLHNTLAITAALRQTLALYTETTTAITRLGGLPPLIELAPALAQIHQWLDQPLTD</sequence>
<name>A0A5P8M2S7_9LACO</name>
<accession>A0A5P8M2S7</accession>
<dbReference type="Gene3D" id="1.20.120.330">
    <property type="entry name" value="Nucleotidyltransferases domain 2"/>
    <property type="match status" value="1"/>
</dbReference>
<dbReference type="Pfam" id="PF04439">
    <property type="entry name" value="Adenyl_transf"/>
    <property type="match status" value="1"/>
</dbReference>
<dbReference type="AlphaFoldDB" id="A0A5P8M2S7"/>
<dbReference type="SUPFAM" id="SSF81301">
    <property type="entry name" value="Nucleotidyltransferase"/>
    <property type="match status" value="1"/>
</dbReference>
<dbReference type="Proteomes" id="UP000326779">
    <property type="component" value="Chromosome"/>
</dbReference>
<dbReference type="InterPro" id="IPR007530">
    <property type="entry name" value="Aminoglycoside_adenylylTfrase"/>
</dbReference>
<gene>
    <name evidence="1" type="ORF">D1010_02580</name>
</gene>